<protein>
    <recommendedName>
        <fullName evidence="1">holo-[acyl-carrier-protein] synthase</fullName>
        <ecNumber evidence="1">2.7.8.7</ecNumber>
    </recommendedName>
</protein>
<evidence type="ECO:0000256" key="3">
    <source>
        <dbReference type="SAM" id="MobiDB-lite"/>
    </source>
</evidence>
<dbReference type="InterPro" id="IPR055066">
    <property type="entry name" value="AASDHPPT_N"/>
</dbReference>
<evidence type="ECO:0000259" key="4">
    <source>
        <dbReference type="Pfam" id="PF01648"/>
    </source>
</evidence>
<feature type="region of interest" description="Disordered" evidence="3">
    <location>
        <begin position="1"/>
        <end position="22"/>
    </location>
</feature>
<dbReference type="InterPro" id="IPR037143">
    <property type="entry name" value="4-PPantetheinyl_Trfase_dom_sf"/>
</dbReference>
<keyword evidence="7" id="KW-1185">Reference proteome</keyword>
<dbReference type="RefSeq" id="XP_056476442.1">
    <property type="nucleotide sequence ID" value="XM_056616085.1"/>
</dbReference>
<dbReference type="Proteomes" id="UP001149074">
    <property type="component" value="Unassembled WGS sequence"/>
</dbReference>
<dbReference type="Pfam" id="PF22624">
    <property type="entry name" value="AASDHPPT_N"/>
    <property type="match status" value="1"/>
</dbReference>
<reference evidence="6" key="1">
    <citation type="submission" date="2022-11" db="EMBL/GenBank/DDBJ databases">
        <authorList>
            <person name="Petersen C."/>
        </authorList>
    </citation>
    <scope>NUCLEOTIDE SEQUENCE</scope>
    <source>
        <strain evidence="6">IBT 30761</strain>
    </source>
</reference>
<gene>
    <name evidence="6" type="ORF">N7532_003591</name>
</gene>
<feature type="compositionally biased region" description="Polar residues" evidence="3">
    <location>
        <begin position="1"/>
        <end position="17"/>
    </location>
</feature>
<dbReference type="AlphaFoldDB" id="A0A9W9FMT2"/>
<dbReference type="GO" id="GO:0019878">
    <property type="term" value="P:lysine biosynthetic process via aminoadipic acid"/>
    <property type="evidence" value="ECO:0007669"/>
    <property type="project" value="TreeGrafter"/>
</dbReference>
<sequence length="278" mass="31780">MAPNEISQADVQRNEPNTEGLDSITRGLPSLVRWYIDIREWEVNGLDLPLLHTLRPTEQEAVKRYHFAADRRMSLASSLLKYLYIHHACGVPWKDIVISRTAKPENRPFYQSNSSTEIEFNVTHQASLTVLAGTIEPSEELLKRASSSSLSKEPSQLGIDITCVNERRNKAPRTMHDFKEFVAVFSEVFSRTELATMKNPKEVLQQARRLGYANSFVPEHTGADGTEFHSERTIIQYGVRLFYSYWALKEAYLKMTGDALLAPWVKTLEFKNVFPQSL</sequence>
<dbReference type="GO" id="GO:0005829">
    <property type="term" value="C:cytosol"/>
    <property type="evidence" value="ECO:0007669"/>
    <property type="project" value="TreeGrafter"/>
</dbReference>
<evidence type="ECO:0000259" key="5">
    <source>
        <dbReference type="Pfam" id="PF22624"/>
    </source>
</evidence>
<dbReference type="Gene3D" id="3.90.470.20">
    <property type="entry name" value="4'-phosphopantetheinyl transferase domain"/>
    <property type="match status" value="2"/>
</dbReference>
<name>A0A9W9FMT2_9EURO</name>
<feature type="domain" description="4'-phosphopantetheinyl transferase N-terminal" evidence="5">
    <location>
        <begin position="50"/>
        <end position="134"/>
    </location>
</feature>
<evidence type="ECO:0000313" key="7">
    <source>
        <dbReference type="Proteomes" id="UP001149074"/>
    </source>
</evidence>
<organism evidence="6 7">
    <name type="scientific">Penicillium argentinense</name>
    <dbReference type="NCBI Taxonomy" id="1131581"/>
    <lineage>
        <taxon>Eukaryota</taxon>
        <taxon>Fungi</taxon>
        <taxon>Dikarya</taxon>
        <taxon>Ascomycota</taxon>
        <taxon>Pezizomycotina</taxon>
        <taxon>Eurotiomycetes</taxon>
        <taxon>Eurotiomycetidae</taxon>
        <taxon>Eurotiales</taxon>
        <taxon>Aspergillaceae</taxon>
        <taxon>Penicillium</taxon>
    </lineage>
</organism>
<dbReference type="EC" id="2.7.8.7" evidence="1"/>
<dbReference type="Pfam" id="PF01648">
    <property type="entry name" value="ACPS"/>
    <property type="match status" value="1"/>
</dbReference>
<reference evidence="6" key="2">
    <citation type="journal article" date="2023" name="IMA Fungus">
        <title>Comparative genomic study of the Penicillium genus elucidates a diverse pangenome and 15 lateral gene transfer events.</title>
        <authorList>
            <person name="Petersen C."/>
            <person name="Sorensen T."/>
            <person name="Nielsen M.R."/>
            <person name="Sondergaard T.E."/>
            <person name="Sorensen J.L."/>
            <person name="Fitzpatrick D.A."/>
            <person name="Frisvad J.C."/>
            <person name="Nielsen K.L."/>
        </authorList>
    </citation>
    <scope>NUCLEOTIDE SEQUENCE</scope>
    <source>
        <strain evidence="6">IBT 30761</strain>
    </source>
</reference>
<evidence type="ECO:0000313" key="6">
    <source>
        <dbReference type="EMBL" id="KAJ5103062.1"/>
    </source>
</evidence>
<dbReference type="OrthoDB" id="26719at2759"/>
<accession>A0A9W9FMT2</accession>
<dbReference type="PANTHER" id="PTHR12215:SF10">
    <property type="entry name" value="L-AMINOADIPATE-SEMIALDEHYDE DEHYDROGENASE-PHOSPHOPANTETHEINYL TRANSFERASE"/>
    <property type="match status" value="1"/>
</dbReference>
<keyword evidence="2 6" id="KW-0808">Transferase</keyword>
<dbReference type="InterPro" id="IPR008278">
    <property type="entry name" value="4-PPantetheinyl_Trfase_dom"/>
</dbReference>
<dbReference type="GO" id="GO:0008897">
    <property type="term" value="F:holo-[acyl-carrier-protein] synthase activity"/>
    <property type="evidence" value="ECO:0007669"/>
    <property type="project" value="UniProtKB-EC"/>
</dbReference>
<evidence type="ECO:0000256" key="1">
    <source>
        <dbReference type="ARBA" id="ARBA00013172"/>
    </source>
</evidence>
<dbReference type="InterPro" id="IPR050559">
    <property type="entry name" value="P-Pant_transferase_sf"/>
</dbReference>
<dbReference type="GeneID" id="81355064"/>
<evidence type="ECO:0000256" key="2">
    <source>
        <dbReference type="ARBA" id="ARBA00022679"/>
    </source>
</evidence>
<proteinExistence type="predicted"/>
<dbReference type="SUPFAM" id="SSF56214">
    <property type="entry name" value="4'-phosphopantetheinyl transferase"/>
    <property type="match status" value="2"/>
</dbReference>
<dbReference type="EMBL" id="JAPQKI010000004">
    <property type="protein sequence ID" value="KAJ5103062.1"/>
    <property type="molecule type" value="Genomic_DNA"/>
</dbReference>
<dbReference type="GO" id="GO:0000287">
    <property type="term" value="F:magnesium ion binding"/>
    <property type="evidence" value="ECO:0007669"/>
    <property type="project" value="InterPro"/>
</dbReference>
<dbReference type="PANTHER" id="PTHR12215">
    <property type="entry name" value="PHOSPHOPANTETHEINE TRANSFERASE"/>
    <property type="match status" value="1"/>
</dbReference>
<comment type="caution">
    <text evidence="6">The sequence shown here is derived from an EMBL/GenBank/DDBJ whole genome shotgun (WGS) entry which is preliminary data.</text>
</comment>
<feature type="domain" description="4'-phosphopantetheinyl transferase" evidence="4">
    <location>
        <begin position="157"/>
        <end position="264"/>
    </location>
</feature>